<name>A0A1V0UTG8_9BACL</name>
<dbReference type="PANTHER" id="PTHR36836:SF1">
    <property type="entry name" value="COLANIC ACID BIOSYNTHESIS PROTEIN WCAK"/>
    <property type="match status" value="1"/>
</dbReference>
<dbReference type="EMBL" id="CP020557">
    <property type="protein sequence ID" value="ARF68447.1"/>
    <property type="molecule type" value="Genomic_DNA"/>
</dbReference>
<accession>A0A1V0UTG8</accession>
<dbReference type="SUPFAM" id="SSF53756">
    <property type="entry name" value="UDP-Glycosyltransferase/glycogen phosphorylase"/>
    <property type="match status" value="1"/>
</dbReference>
<keyword evidence="2" id="KW-0808">Transferase</keyword>
<feature type="domain" description="Polysaccharide pyruvyl transferase" evidence="1">
    <location>
        <begin position="18"/>
        <end position="301"/>
    </location>
</feature>
<dbReference type="PANTHER" id="PTHR36836">
    <property type="entry name" value="COLANIC ACID BIOSYNTHESIS PROTEIN WCAK"/>
    <property type="match status" value="1"/>
</dbReference>
<dbReference type="GO" id="GO:0016740">
    <property type="term" value="F:transferase activity"/>
    <property type="evidence" value="ECO:0007669"/>
    <property type="project" value="UniProtKB-KW"/>
</dbReference>
<dbReference type="NCBIfam" id="TIGR03609">
    <property type="entry name" value="S_layer_CsaB"/>
    <property type="match status" value="1"/>
</dbReference>
<reference evidence="2 3" key="1">
    <citation type="submission" date="2017-03" db="EMBL/GenBank/DDBJ databases">
        <title>Paenibacillus larvae genome sequencing.</title>
        <authorList>
            <person name="Dingman D.W."/>
        </authorList>
    </citation>
    <scope>NUCLEOTIDE SEQUENCE [LARGE SCALE GENOMIC DNA]</scope>
    <source>
        <strain evidence="2 3">SAG 10367</strain>
    </source>
</reference>
<gene>
    <name evidence="2" type="ORF">B7C51_12460</name>
</gene>
<organism evidence="2 3">
    <name type="scientific">Paenibacillus larvae subsp. pulvifaciens</name>
    <dbReference type="NCBI Taxonomy" id="1477"/>
    <lineage>
        <taxon>Bacteria</taxon>
        <taxon>Bacillati</taxon>
        <taxon>Bacillota</taxon>
        <taxon>Bacilli</taxon>
        <taxon>Bacillales</taxon>
        <taxon>Paenibacillaceae</taxon>
        <taxon>Paenibacillus</taxon>
    </lineage>
</organism>
<dbReference type="InterPro" id="IPR007345">
    <property type="entry name" value="Polysacch_pyruvyl_Trfase"/>
</dbReference>
<dbReference type="InterPro" id="IPR019896">
    <property type="entry name" value="Polysacch_pyruvyl_Trfase_CsaB"/>
</dbReference>
<dbReference type="RefSeq" id="WP_083040139.1">
    <property type="nucleotide sequence ID" value="NZ_CP020557.1"/>
</dbReference>
<dbReference type="Pfam" id="PF04230">
    <property type="entry name" value="PS_pyruv_trans"/>
    <property type="match status" value="1"/>
</dbReference>
<dbReference type="AlphaFoldDB" id="A0A1V0UTG8"/>
<evidence type="ECO:0000313" key="3">
    <source>
        <dbReference type="Proteomes" id="UP000192727"/>
    </source>
</evidence>
<dbReference type="Proteomes" id="UP000192727">
    <property type="component" value="Chromosome"/>
</dbReference>
<protein>
    <submittedName>
        <fullName evidence="2">Polysaccharide pyruvyl transferase CsaB</fullName>
    </submittedName>
</protein>
<evidence type="ECO:0000313" key="2">
    <source>
        <dbReference type="EMBL" id="ARF68447.1"/>
    </source>
</evidence>
<sequence>MGAEAKRLVLSGYYGFGNSGDEAVLQSILLALKQQGEVWGIPIHPVVLSANPEQTSKMYGVEAFHRMKPVQVWNALRSSDGLISGGGSLLQDATSSKTIPYYLAIIKLAQWQKKPVFVYSQGVGPVHNHKFYNWIRSTLDRCAYISVRDRESAQLLGEMRLPAERIAVVPDPVMGLPLRTETGPGSREEVPIVGVSVRFWNQDRSELEALAGALGQLHAETGIKLRFLPFHLPSDTEASEYVMERLSPEARGPAAIVAGITHPQDMLAEVSACDLLIGMRLHSLIYAASQYVPMIGISYDPKIDHFLNRLGMQAAASTAAFNPGKVVREALELLQNRKTWVEKKTAAIQKLKEESHEPAKQIAAFLAK</sequence>
<proteinExistence type="predicted"/>
<evidence type="ECO:0000259" key="1">
    <source>
        <dbReference type="Pfam" id="PF04230"/>
    </source>
</evidence>